<proteinExistence type="predicted"/>
<name>C4G8U1_9FIRM</name>
<comment type="caution">
    <text evidence="2">The sequence shown here is derived from an EMBL/GenBank/DDBJ whole genome shotgun (WGS) entry which is preliminary data.</text>
</comment>
<sequence length="387" mass="44066">MLSKNKKLDFTLLDDCFMVKNCGTGKYVKLGSRETRFLYDLIGEEVIPVPAGEEMPSLRPEEKRFLQSKFEQFGFIGKSADVRREKRNVFDCSIVSFGNSRICKKWIGFWAGFISKGGLALLFLSLVAMLSMVKLFYPVYLRAVTTVVTETRWSAVIAMYLIYLISGIFHETGHLAACWKFTGMYGRFGLKLYFGFPTFYSDVSDIYRSSKRMHGIVTSLAGVLMNLELFFFSLCLIPAFAKAERLMSCLLMFGAFNLGSFIVNLIPFAKFDGYWLIRNISGINYLYDKSVSLTMLFLLRHGSYSMLQEKKKSLLALYGAACLAYSVCLWYLFARAVMTYLELLKLSDTGMQIGRILLWIVVLAGEGSFCVRYYSKARNYIGENAAY</sequence>
<gene>
    <name evidence="2" type="ORF">GCWU000342_00388</name>
</gene>
<feature type="transmembrane region" description="Helical" evidence="1">
    <location>
        <begin position="249"/>
        <end position="269"/>
    </location>
</feature>
<keyword evidence="1" id="KW-0812">Transmembrane</keyword>
<feature type="transmembrane region" description="Helical" evidence="1">
    <location>
        <begin position="216"/>
        <end position="237"/>
    </location>
</feature>
<dbReference type="Proteomes" id="UP000003494">
    <property type="component" value="Unassembled WGS sequence"/>
</dbReference>
<keyword evidence="1" id="KW-1133">Transmembrane helix</keyword>
<dbReference type="AlphaFoldDB" id="C4G8U1"/>
<evidence type="ECO:0000313" key="2">
    <source>
        <dbReference type="EMBL" id="EEP29038.1"/>
    </source>
</evidence>
<evidence type="ECO:0000313" key="3">
    <source>
        <dbReference type="Proteomes" id="UP000003494"/>
    </source>
</evidence>
<keyword evidence="3" id="KW-1185">Reference proteome</keyword>
<feature type="transmembrane region" description="Helical" evidence="1">
    <location>
        <begin position="314"/>
        <end position="333"/>
    </location>
</feature>
<dbReference type="EMBL" id="ACIP02000001">
    <property type="protein sequence ID" value="EEP29038.1"/>
    <property type="molecule type" value="Genomic_DNA"/>
</dbReference>
<feature type="transmembrane region" description="Helical" evidence="1">
    <location>
        <begin position="353"/>
        <end position="374"/>
    </location>
</feature>
<dbReference type="EC" id="3.4.24.-" evidence="2"/>
<dbReference type="eggNOG" id="COG1994">
    <property type="taxonomic scope" value="Bacteria"/>
</dbReference>
<keyword evidence="1" id="KW-0472">Membrane</keyword>
<dbReference type="STRING" id="626523.GCWU000342_00388"/>
<dbReference type="HOGENOM" id="CLU_713509_0_0_9"/>
<organism evidence="2 3">
    <name type="scientific">Shuttleworthella satelles DSM 14600</name>
    <dbReference type="NCBI Taxonomy" id="626523"/>
    <lineage>
        <taxon>Bacteria</taxon>
        <taxon>Bacillati</taxon>
        <taxon>Bacillota</taxon>
        <taxon>Clostridia</taxon>
        <taxon>Lachnospirales</taxon>
        <taxon>Lachnospiraceae</taxon>
        <taxon>Shuttleworthella</taxon>
    </lineage>
</organism>
<accession>C4G8U1</accession>
<reference evidence="2" key="1">
    <citation type="submission" date="2009-04" db="EMBL/GenBank/DDBJ databases">
        <authorList>
            <person name="Weinstock G."/>
            <person name="Sodergren E."/>
            <person name="Clifton S."/>
            <person name="Fulton L."/>
            <person name="Fulton B."/>
            <person name="Courtney L."/>
            <person name="Fronick C."/>
            <person name="Harrison M."/>
            <person name="Strong C."/>
            <person name="Farmer C."/>
            <person name="Delahaunty K."/>
            <person name="Markovic C."/>
            <person name="Hall O."/>
            <person name="Minx P."/>
            <person name="Tomlinson C."/>
            <person name="Mitreva M."/>
            <person name="Nelson J."/>
            <person name="Hou S."/>
            <person name="Wollam A."/>
            <person name="Pepin K.H."/>
            <person name="Johnson M."/>
            <person name="Bhonagiri V."/>
            <person name="Nash W.E."/>
            <person name="Warren W."/>
            <person name="Chinwalla A."/>
            <person name="Mardis E.R."/>
            <person name="Wilson R.K."/>
        </authorList>
    </citation>
    <scope>NUCLEOTIDE SEQUENCE [LARGE SCALE GENOMIC DNA]</scope>
    <source>
        <strain evidence="2">DSM 14600</strain>
    </source>
</reference>
<feature type="transmembrane region" description="Helical" evidence="1">
    <location>
        <begin position="153"/>
        <end position="170"/>
    </location>
</feature>
<feature type="transmembrane region" description="Helical" evidence="1">
    <location>
        <begin position="107"/>
        <end position="133"/>
    </location>
</feature>
<dbReference type="GO" id="GO:0016787">
    <property type="term" value="F:hydrolase activity"/>
    <property type="evidence" value="ECO:0007669"/>
    <property type="project" value="UniProtKB-KW"/>
</dbReference>
<keyword evidence="2" id="KW-0378">Hydrolase</keyword>
<dbReference type="RefSeq" id="WP_006905426.1">
    <property type="nucleotide sequence ID" value="NZ_GG665866.1"/>
</dbReference>
<protein>
    <submittedName>
        <fullName evidence="2">Peptidase, M50 family</fullName>
        <ecNumber evidence="2">3.4.24.-</ecNumber>
    </submittedName>
</protein>
<evidence type="ECO:0000256" key="1">
    <source>
        <dbReference type="SAM" id="Phobius"/>
    </source>
</evidence>